<dbReference type="PROSITE" id="PS51257">
    <property type="entry name" value="PROKAR_LIPOPROTEIN"/>
    <property type="match status" value="1"/>
</dbReference>
<protein>
    <submittedName>
        <fullName evidence="1">Uncharacterized protein</fullName>
    </submittedName>
</protein>
<dbReference type="OrthoDB" id="9819378at2"/>
<organism evidence="1 2">
    <name type="scientific">Nitrosomonas aestuarii</name>
    <dbReference type="NCBI Taxonomy" id="52441"/>
    <lineage>
        <taxon>Bacteria</taxon>
        <taxon>Pseudomonadati</taxon>
        <taxon>Pseudomonadota</taxon>
        <taxon>Betaproteobacteria</taxon>
        <taxon>Nitrosomonadales</taxon>
        <taxon>Nitrosomonadaceae</taxon>
        <taxon>Nitrosomonas</taxon>
    </lineage>
</organism>
<sequence>MRFDAKRITMAICGVAILGCSGWVTWQILSNGQLTLPISHAEAAIKPAPLQPVASSPDELIGKIIILSGLQKQVEEIGDKVLESIRQSPDKPDDPVIVKEIEKIAAESYKPEHFHQRLHEALKADFNRERIEKLLKALNTPLMRRITEIEGREFDLHMLEVFIEGVIREPLPTNRLRLLQALESVTHTTKFAIELMVGMKRAMLMGAVNGDAETMIIFDTKLSEQKKN</sequence>
<dbReference type="Proteomes" id="UP000199533">
    <property type="component" value="Unassembled WGS sequence"/>
</dbReference>
<evidence type="ECO:0000313" key="1">
    <source>
        <dbReference type="EMBL" id="SFK46893.1"/>
    </source>
</evidence>
<gene>
    <name evidence="1" type="ORF">SAMN05216302_100735</name>
</gene>
<dbReference type="RefSeq" id="WP_090698116.1">
    <property type="nucleotide sequence ID" value="NZ_FOSP01000007.1"/>
</dbReference>
<keyword evidence="2" id="KW-1185">Reference proteome</keyword>
<name>A0A1I3ZSB3_9PROT</name>
<dbReference type="EMBL" id="FOSP01000007">
    <property type="protein sequence ID" value="SFK46893.1"/>
    <property type="molecule type" value="Genomic_DNA"/>
</dbReference>
<evidence type="ECO:0000313" key="2">
    <source>
        <dbReference type="Proteomes" id="UP000199533"/>
    </source>
</evidence>
<proteinExistence type="predicted"/>
<reference evidence="2" key="1">
    <citation type="submission" date="2016-10" db="EMBL/GenBank/DDBJ databases">
        <authorList>
            <person name="Varghese N."/>
            <person name="Submissions S."/>
        </authorList>
    </citation>
    <scope>NUCLEOTIDE SEQUENCE [LARGE SCALE GENOMIC DNA]</scope>
    <source>
        <strain evidence="2">Nm69</strain>
    </source>
</reference>
<accession>A0A1I3ZSB3</accession>
<dbReference type="AlphaFoldDB" id="A0A1I3ZSB3"/>